<evidence type="ECO:0000313" key="2">
    <source>
        <dbReference type="EMBL" id="CAD9002671.1"/>
    </source>
</evidence>
<organism evidence="2">
    <name type="scientific">Eutreptiella gymnastica</name>
    <dbReference type="NCBI Taxonomy" id="73025"/>
    <lineage>
        <taxon>Eukaryota</taxon>
        <taxon>Discoba</taxon>
        <taxon>Euglenozoa</taxon>
        <taxon>Euglenida</taxon>
        <taxon>Spirocuta</taxon>
        <taxon>Euglenophyceae</taxon>
        <taxon>Eutreptiales</taxon>
        <taxon>Eutreptiaceae</taxon>
        <taxon>Eutreptiella</taxon>
    </lineage>
</organism>
<feature type="compositionally biased region" description="Basic and acidic residues" evidence="1">
    <location>
        <begin position="111"/>
        <end position="123"/>
    </location>
</feature>
<gene>
    <name evidence="2" type="ORF">EGYM00392_LOCUS13755</name>
</gene>
<dbReference type="EMBL" id="HBGA01037712">
    <property type="protein sequence ID" value="CAD9002671.1"/>
    <property type="molecule type" value="Transcribed_RNA"/>
</dbReference>
<protein>
    <submittedName>
        <fullName evidence="2">Uncharacterized protein</fullName>
    </submittedName>
</protein>
<feature type="compositionally biased region" description="Low complexity" evidence="1">
    <location>
        <begin position="52"/>
        <end position="63"/>
    </location>
</feature>
<name>A0A7S1I6I4_9EUGL</name>
<accession>A0A7S1I6I4</accession>
<dbReference type="AlphaFoldDB" id="A0A7S1I6I4"/>
<feature type="region of interest" description="Disordered" evidence="1">
    <location>
        <begin position="207"/>
        <end position="303"/>
    </location>
</feature>
<evidence type="ECO:0000256" key="1">
    <source>
        <dbReference type="SAM" id="MobiDB-lite"/>
    </source>
</evidence>
<proteinExistence type="predicted"/>
<reference evidence="2" key="1">
    <citation type="submission" date="2021-01" db="EMBL/GenBank/DDBJ databases">
        <authorList>
            <person name="Corre E."/>
            <person name="Pelletier E."/>
            <person name="Niang G."/>
            <person name="Scheremetjew M."/>
            <person name="Finn R."/>
            <person name="Kale V."/>
            <person name="Holt S."/>
            <person name="Cochrane G."/>
            <person name="Meng A."/>
            <person name="Brown T."/>
            <person name="Cohen L."/>
        </authorList>
    </citation>
    <scope>NUCLEOTIDE SEQUENCE</scope>
    <source>
        <strain evidence="2">NIES-381</strain>
    </source>
</reference>
<feature type="compositionally biased region" description="Polar residues" evidence="1">
    <location>
        <begin position="286"/>
        <end position="297"/>
    </location>
</feature>
<feature type="region of interest" description="Disordered" evidence="1">
    <location>
        <begin position="30"/>
        <end position="149"/>
    </location>
</feature>
<sequence length="303" mass="32891">MFAPPAGPTEPAFSLPGPAAAAYQLTVPTWGTSGFSSPKSPRIQPASFPNIGSPSPGPAYSPSEELTRCQSPAACVGQDRRELYFIKRSRERSPDPGPADHSPKFATVEAKPTRDTRFPKDCTEFVIPGTRDVRESPGPAAYSPADVRTRPRRAARFGTAFQTTNADRFRCGWLAVRPDESVSELSDAMLQALLGDSALQFTQQKRARSWRGVESTRLSSPAGPGVSFGKAPVSKLPHLVSPGPGEYAPQVLHRPPVWHRSVSCEPHPRPQRKKNAYLSPLRRATSRTGRQSPSSQPVRFGGK</sequence>
<feature type="compositionally biased region" description="Polar residues" evidence="1">
    <location>
        <begin position="30"/>
        <end position="39"/>
    </location>
</feature>